<evidence type="ECO:0000313" key="2">
    <source>
        <dbReference type="Proteomes" id="UP001054945"/>
    </source>
</evidence>
<dbReference type="EMBL" id="BPLR01000007">
    <property type="protein sequence ID" value="GIY91389.1"/>
    <property type="molecule type" value="Genomic_DNA"/>
</dbReference>
<dbReference type="Proteomes" id="UP001054945">
    <property type="component" value="Unassembled WGS sequence"/>
</dbReference>
<organism evidence="1 2">
    <name type="scientific">Caerostris extrusa</name>
    <name type="common">Bark spider</name>
    <name type="synonym">Caerostris bankana</name>
    <dbReference type="NCBI Taxonomy" id="172846"/>
    <lineage>
        <taxon>Eukaryota</taxon>
        <taxon>Metazoa</taxon>
        <taxon>Ecdysozoa</taxon>
        <taxon>Arthropoda</taxon>
        <taxon>Chelicerata</taxon>
        <taxon>Arachnida</taxon>
        <taxon>Araneae</taxon>
        <taxon>Araneomorphae</taxon>
        <taxon>Entelegynae</taxon>
        <taxon>Araneoidea</taxon>
        <taxon>Araneidae</taxon>
        <taxon>Caerostris</taxon>
    </lineage>
</organism>
<comment type="caution">
    <text evidence="1">The sequence shown here is derived from an EMBL/GenBank/DDBJ whole genome shotgun (WGS) entry which is preliminary data.</text>
</comment>
<keyword evidence="2" id="KW-1185">Reference proteome</keyword>
<reference evidence="1 2" key="1">
    <citation type="submission" date="2021-06" db="EMBL/GenBank/DDBJ databases">
        <title>Caerostris extrusa draft genome.</title>
        <authorList>
            <person name="Kono N."/>
            <person name="Arakawa K."/>
        </authorList>
    </citation>
    <scope>NUCLEOTIDE SEQUENCE [LARGE SCALE GENOMIC DNA]</scope>
</reference>
<dbReference type="AlphaFoldDB" id="A0AAV4X9X6"/>
<accession>A0AAV4X9X6</accession>
<evidence type="ECO:0000313" key="1">
    <source>
        <dbReference type="EMBL" id="GIY91389.1"/>
    </source>
</evidence>
<name>A0AAV4X9X6_CAEEX</name>
<protein>
    <submittedName>
        <fullName evidence="1">Uncharacterized protein</fullName>
    </submittedName>
</protein>
<proteinExistence type="predicted"/>
<sequence>MNIPDPSILRRMGGELMCFLESFRRKRLNGRRHLRADEGEILKEALPLLLQSFLKSGSRTDVSNNSSSAFSRPRHIKLNPGTGALAEYPGSFYWGRIGREIVLFLGSFRRRRLNGRRHLQAEAAHSRWKEEEELLLRLQSFLNSAF</sequence>
<gene>
    <name evidence="1" type="ORF">CEXT_180861</name>
</gene>